<name>A0A3M7QLM6_BRAPC</name>
<comment type="caution">
    <text evidence="2">The sequence shown here is derived from an EMBL/GenBank/DDBJ whole genome shotgun (WGS) entry which is preliminary data.</text>
</comment>
<accession>A0A3M7QLM6</accession>
<dbReference type="STRING" id="10195.A0A3M7QLM6"/>
<dbReference type="SUPFAM" id="SSF52540">
    <property type="entry name" value="P-loop containing nucleoside triphosphate hydrolases"/>
    <property type="match status" value="1"/>
</dbReference>
<dbReference type="PANTHER" id="PTHR10760">
    <property type="entry name" value="TORSIN"/>
    <property type="match status" value="1"/>
</dbReference>
<sequence length="328" mass="38250">MYQLNKFESIEIPFVNTIKCQFYECCQKPYLLRNYSKLEHLLNDKLYGQPLVKNTLLSSIKGHLELKNPSKALVLSFHGSAGVGKTFVSQILAESLFLKGTKSSFFKFFIATKDFALNQKIDEYKERLKKEIEETVQKCEYSLFVFDETDKIPIALLDTIKAYIDFNQELEGIDFRKSIFIFLSNIASKKIADLTLELDSRNLPRNKFELKSFQQTIIKDAYFNKGAEDKGMFHASIIDSWLIDYFVPFLPLERIHVKKCVENELMKFNFQDKNYFKNKIQEDIDEIANEMTYEPNGLSKFSSSGCKRVPNLVRNLVINKRYSLNDEL</sequence>
<dbReference type="EMBL" id="REGN01005752">
    <property type="protein sequence ID" value="RNA12153.1"/>
    <property type="molecule type" value="Genomic_DNA"/>
</dbReference>
<dbReference type="Gene3D" id="3.40.50.300">
    <property type="entry name" value="P-loop containing nucleotide triphosphate hydrolases"/>
    <property type="match status" value="1"/>
</dbReference>
<dbReference type="GO" id="GO:0012505">
    <property type="term" value="C:endomembrane system"/>
    <property type="evidence" value="ECO:0007669"/>
    <property type="project" value="UniProtKB-ARBA"/>
</dbReference>
<dbReference type="InterPro" id="IPR027417">
    <property type="entry name" value="P-loop_NTPase"/>
</dbReference>
<evidence type="ECO:0000256" key="1">
    <source>
        <dbReference type="ARBA" id="ARBA00006235"/>
    </source>
</evidence>
<dbReference type="PRINTS" id="PR00300">
    <property type="entry name" value="CLPPROTEASEA"/>
</dbReference>
<evidence type="ECO:0000313" key="3">
    <source>
        <dbReference type="Proteomes" id="UP000276133"/>
    </source>
</evidence>
<dbReference type="InterPro" id="IPR001270">
    <property type="entry name" value="ClpA/B"/>
</dbReference>
<protein>
    <submittedName>
        <fullName evidence="2">Torsin</fullName>
    </submittedName>
</protein>
<dbReference type="InterPro" id="IPR010448">
    <property type="entry name" value="Torsin"/>
</dbReference>
<dbReference type="PANTHER" id="PTHR10760:SF2">
    <property type="entry name" value="LD13476P-RELATED"/>
    <property type="match status" value="1"/>
</dbReference>
<evidence type="ECO:0000313" key="2">
    <source>
        <dbReference type="EMBL" id="RNA12153.1"/>
    </source>
</evidence>
<gene>
    <name evidence="2" type="ORF">BpHYR1_033149</name>
</gene>
<dbReference type="OrthoDB" id="19623at2759"/>
<proteinExistence type="inferred from homology"/>
<reference evidence="2 3" key="1">
    <citation type="journal article" date="2018" name="Sci. Rep.">
        <title>Genomic signatures of local adaptation to the degree of environmental predictability in rotifers.</title>
        <authorList>
            <person name="Franch-Gras L."/>
            <person name="Hahn C."/>
            <person name="Garcia-Roger E.M."/>
            <person name="Carmona M.J."/>
            <person name="Serra M."/>
            <person name="Gomez A."/>
        </authorList>
    </citation>
    <scope>NUCLEOTIDE SEQUENCE [LARGE SCALE GENOMIC DNA]</scope>
    <source>
        <strain evidence="2">HYR1</strain>
    </source>
</reference>
<comment type="similarity">
    <text evidence="1">Belongs to the ClpA/ClpB family. Torsin subfamily.</text>
</comment>
<organism evidence="2 3">
    <name type="scientific">Brachionus plicatilis</name>
    <name type="common">Marine rotifer</name>
    <name type="synonym">Brachionus muelleri</name>
    <dbReference type="NCBI Taxonomy" id="10195"/>
    <lineage>
        <taxon>Eukaryota</taxon>
        <taxon>Metazoa</taxon>
        <taxon>Spiralia</taxon>
        <taxon>Gnathifera</taxon>
        <taxon>Rotifera</taxon>
        <taxon>Eurotatoria</taxon>
        <taxon>Monogononta</taxon>
        <taxon>Pseudotrocha</taxon>
        <taxon>Ploima</taxon>
        <taxon>Brachionidae</taxon>
        <taxon>Brachionus</taxon>
    </lineage>
</organism>
<dbReference type="GO" id="GO:0005524">
    <property type="term" value="F:ATP binding"/>
    <property type="evidence" value="ECO:0007669"/>
    <property type="project" value="InterPro"/>
</dbReference>
<dbReference type="GO" id="GO:0016887">
    <property type="term" value="F:ATP hydrolysis activity"/>
    <property type="evidence" value="ECO:0007669"/>
    <property type="project" value="InterPro"/>
</dbReference>
<keyword evidence="3" id="KW-1185">Reference proteome</keyword>
<dbReference type="GO" id="GO:0071218">
    <property type="term" value="P:cellular response to misfolded protein"/>
    <property type="evidence" value="ECO:0007669"/>
    <property type="project" value="TreeGrafter"/>
</dbReference>
<dbReference type="AlphaFoldDB" id="A0A3M7QLM6"/>
<dbReference type="Proteomes" id="UP000276133">
    <property type="component" value="Unassembled WGS sequence"/>
</dbReference>
<dbReference type="Pfam" id="PF06309">
    <property type="entry name" value="Torsin"/>
    <property type="match status" value="1"/>
</dbReference>
<dbReference type="GO" id="GO:0005737">
    <property type="term" value="C:cytoplasm"/>
    <property type="evidence" value="ECO:0007669"/>
    <property type="project" value="UniProtKB-ARBA"/>
</dbReference>